<dbReference type="InterPro" id="IPR018022">
    <property type="entry name" value="IPT"/>
</dbReference>
<evidence type="ECO:0000256" key="9">
    <source>
        <dbReference type="ARBA" id="ARBA00049563"/>
    </source>
</evidence>
<comment type="caution">
    <text evidence="14">The sequence shown here is derived from an EMBL/GenBank/DDBJ whole genome shotgun (WGS) entry which is preliminary data.</text>
</comment>
<feature type="region of interest" description="Interaction with substrate tRNA" evidence="10">
    <location>
        <begin position="39"/>
        <end position="42"/>
    </location>
</feature>
<feature type="site" description="Interaction with substrate tRNA" evidence="10">
    <location>
        <position position="127"/>
    </location>
</feature>
<dbReference type="PANTHER" id="PTHR11088">
    <property type="entry name" value="TRNA DIMETHYLALLYLTRANSFERASE"/>
    <property type="match status" value="1"/>
</dbReference>
<dbReference type="Pfam" id="PF01715">
    <property type="entry name" value="IPPT"/>
    <property type="match status" value="1"/>
</dbReference>
<organism evidence="14 15">
    <name type="scientific">Pelotalea chapellei</name>
    <dbReference type="NCBI Taxonomy" id="44671"/>
    <lineage>
        <taxon>Bacteria</taxon>
        <taxon>Pseudomonadati</taxon>
        <taxon>Thermodesulfobacteriota</taxon>
        <taxon>Desulfuromonadia</taxon>
        <taxon>Geobacterales</taxon>
        <taxon>Geobacteraceae</taxon>
        <taxon>Pelotalea</taxon>
    </lineage>
</organism>
<evidence type="ECO:0000256" key="11">
    <source>
        <dbReference type="RuleBase" id="RU003783"/>
    </source>
</evidence>
<evidence type="ECO:0000256" key="5">
    <source>
        <dbReference type="ARBA" id="ARBA00022694"/>
    </source>
</evidence>
<dbReference type="RefSeq" id="WP_214296959.1">
    <property type="nucleotide sequence ID" value="NZ_JAHDYS010000004.1"/>
</dbReference>
<comment type="function">
    <text evidence="2 10 12">Catalyzes the transfer of a dimethylallyl group onto the adenine at position 37 in tRNAs that read codons beginning with uridine, leading to the formation of N6-(dimethylallyl)adenosine (i(6)A).</text>
</comment>
<dbReference type="HAMAP" id="MF_00185">
    <property type="entry name" value="IPP_trans"/>
    <property type="match status" value="1"/>
</dbReference>
<reference evidence="14 15" key="1">
    <citation type="submission" date="2021-05" db="EMBL/GenBank/DDBJ databases">
        <title>The draft genome of Geobacter chapellei DSM 13688.</title>
        <authorList>
            <person name="Xu Z."/>
            <person name="Masuda Y."/>
            <person name="Itoh H."/>
            <person name="Senoo K."/>
        </authorList>
    </citation>
    <scope>NUCLEOTIDE SEQUENCE [LARGE SCALE GENOMIC DNA]</scope>
    <source>
        <strain evidence="14 15">DSM 13688</strain>
    </source>
</reference>
<gene>
    <name evidence="10 14" type="primary">miaA</name>
    <name evidence="14" type="ORF">KJB30_05595</name>
</gene>
<evidence type="ECO:0000256" key="6">
    <source>
        <dbReference type="ARBA" id="ARBA00022741"/>
    </source>
</evidence>
<accession>A0ABS5U6F0</accession>
<evidence type="ECO:0000256" key="10">
    <source>
        <dbReference type="HAMAP-Rule" id="MF_00185"/>
    </source>
</evidence>
<dbReference type="SUPFAM" id="SSF52540">
    <property type="entry name" value="P-loop containing nucleoside triphosphate hydrolases"/>
    <property type="match status" value="1"/>
</dbReference>
<dbReference type="EMBL" id="JAHDYS010000004">
    <property type="protein sequence ID" value="MBT1071245.1"/>
    <property type="molecule type" value="Genomic_DNA"/>
</dbReference>
<keyword evidence="5 10" id="KW-0819">tRNA processing</keyword>
<dbReference type="InterPro" id="IPR039657">
    <property type="entry name" value="Dimethylallyltransferase"/>
</dbReference>
<dbReference type="GO" id="GO:0052381">
    <property type="term" value="F:tRNA dimethylallyltransferase activity"/>
    <property type="evidence" value="ECO:0007669"/>
    <property type="project" value="UniProtKB-EC"/>
</dbReference>
<dbReference type="EC" id="2.5.1.75" evidence="10"/>
<dbReference type="Gene3D" id="1.10.20.140">
    <property type="match status" value="1"/>
</dbReference>
<evidence type="ECO:0000256" key="7">
    <source>
        <dbReference type="ARBA" id="ARBA00022840"/>
    </source>
</evidence>
<comment type="caution">
    <text evidence="10">Lacks conserved residue(s) required for the propagation of feature annotation.</text>
</comment>
<comment type="catalytic activity">
    <reaction evidence="9 10 11">
        <text>adenosine(37) in tRNA + dimethylallyl diphosphate = N(6)-dimethylallyladenosine(37) in tRNA + diphosphate</text>
        <dbReference type="Rhea" id="RHEA:26482"/>
        <dbReference type="Rhea" id="RHEA-COMP:10162"/>
        <dbReference type="Rhea" id="RHEA-COMP:10375"/>
        <dbReference type="ChEBI" id="CHEBI:33019"/>
        <dbReference type="ChEBI" id="CHEBI:57623"/>
        <dbReference type="ChEBI" id="CHEBI:74411"/>
        <dbReference type="ChEBI" id="CHEBI:74415"/>
        <dbReference type="EC" id="2.5.1.75"/>
    </reaction>
</comment>
<sequence>MNPLPTPKLLIICGPTASGKSDLALDLARQLDAEIVNADSMQVYRGMDIGTAKTTPAQRAEIPHHLIDIVDPDRLFSAADFVTAADAAIETIAAKGKRIIVVGGTGLYIRTLLRGLVDSPSGAGEIRQQLQQEACELGNQAMLERLRLVDPELAERIHPNNLVRIIRALEVHQLTGIPLSQYQQEHGFSTPRYPFLQIGLKVERQELYRRIEERVERMLSEGLFEEVQGLLDAGYGAELKSMRAIGYKEACAFLAGELGREEATELIKRDTRRYAKRQLTWFTADPETIWLEYPGNFASISRHAIDFFDKEV</sequence>
<protein>
    <recommendedName>
        <fullName evidence="10">tRNA dimethylallyltransferase</fullName>
        <ecNumber evidence="10">2.5.1.75</ecNumber>
    </recommendedName>
    <alternativeName>
        <fullName evidence="10">Dimethylallyl diphosphate:tRNA dimethylallyltransferase</fullName>
        <shortName evidence="10">DMAPP:tRNA dimethylallyltransferase</shortName>
        <shortName evidence="10">DMATase</shortName>
    </alternativeName>
    <alternativeName>
        <fullName evidence="10">Isopentenyl-diphosphate:tRNA isopentenyltransferase</fullName>
        <shortName evidence="10">IPP transferase</shortName>
        <shortName evidence="10">IPPT</shortName>
        <shortName evidence="10">IPTase</shortName>
    </alternativeName>
</protein>
<evidence type="ECO:0000256" key="12">
    <source>
        <dbReference type="RuleBase" id="RU003784"/>
    </source>
</evidence>
<keyword evidence="6 10" id="KW-0547">Nucleotide-binding</keyword>
<keyword evidence="8 10" id="KW-0460">Magnesium</keyword>
<feature type="site" description="Interaction with substrate tRNA" evidence="10">
    <location>
        <position position="105"/>
    </location>
</feature>
<dbReference type="PANTHER" id="PTHR11088:SF60">
    <property type="entry name" value="TRNA DIMETHYLALLYLTRANSFERASE"/>
    <property type="match status" value="1"/>
</dbReference>
<dbReference type="Gene3D" id="3.40.50.300">
    <property type="entry name" value="P-loop containing nucleotide triphosphate hydrolases"/>
    <property type="match status" value="1"/>
</dbReference>
<keyword evidence="15" id="KW-1185">Reference proteome</keyword>
<comment type="cofactor">
    <cofactor evidence="1 10">
        <name>Mg(2+)</name>
        <dbReference type="ChEBI" id="CHEBI:18420"/>
    </cofactor>
</comment>
<evidence type="ECO:0000313" key="15">
    <source>
        <dbReference type="Proteomes" id="UP000784128"/>
    </source>
</evidence>
<keyword evidence="7 10" id="KW-0067">ATP-binding</keyword>
<keyword evidence="4 10" id="KW-0808">Transferase</keyword>
<comment type="subunit">
    <text evidence="10">Monomer.</text>
</comment>
<evidence type="ECO:0000313" key="14">
    <source>
        <dbReference type="EMBL" id="MBT1071245.1"/>
    </source>
</evidence>
<dbReference type="NCBIfam" id="TIGR00174">
    <property type="entry name" value="miaA"/>
    <property type="match status" value="1"/>
</dbReference>
<evidence type="ECO:0000256" key="3">
    <source>
        <dbReference type="ARBA" id="ARBA00005842"/>
    </source>
</evidence>
<evidence type="ECO:0000256" key="1">
    <source>
        <dbReference type="ARBA" id="ARBA00001946"/>
    </source>
</evidence>
<feature type="binding site" evidence="10">
    <location>
        <begin position="16"/>
        <end position="21"/>
    </location>
    <ligand>
        <name>substrate</name>
    </ligand>
</feature>
<proteinExistence type="inferred from homology"/>
<feature type="binding site" evidence="10">
    <location>
        <begin position="14"/>
        <end position="21"/>
    </location>
    <ligand>
        <name>ATP</name>
        <dbReference type="ChEBI" id="CHEBI:30616"/>
    </ligand>
</feature>
<evidence type="ECO:0000256" key="4">
    <source>
        <dbReference type="ARBA" id="ARBA00022679"/>
    </source>
</evidence>
<evidence type="ECO:0000256" key="2">
    <source>
        <dbReference type="ARBA" id="ARBA00003213"/>
    </source>
</evidence>
<evidence type="ECO:0000256" key="13">
    <source>
        <dbReference type="RuleBase" id="RU003785"/>
    </source>
</evidence>
<evidence type="ECO:0000256" key="8">
    <source>
        <dbReference type="ARBA" id="ARBA00022842"/>
    </source>
</evidence>
<dbReference type="InterPro" id="IPR027417">
    <property type="entry name" value="P-loop_NTPase"/>
</dbReference>
<name>A0ABS5U6F0_9BACT</name>
<comment type="similarity">
    <text evidence="3 10 13">Belongs to the IPP transferase family.</text>
</comment>
<dbReference type="Proteomes" id="UP000784128">
    <property type="component" value="Unassembled WGS sequence"/>
</dbReference>